<dbReference type="VEuPathDB" id="FungiDB:MPH_05682"/>
<keyword evidence="1" id="KW-0472">Membrane</keyword>
<protein>
    <submittedName>
        <fullName evidence="2">Uncharacterized protein</fullName>
    </submittedName>
</protein>
<reference evidence="2 3" key="1">
    <citation type="journal article" date="2012" name="BMC Genomics">
        <title>Tools to kill: Genome of one of the most destructive plant pathogenic fungi Macrophomina phaseolina.</title>
        <authorList>
            <person name="Islam M.S."/>
            <person name="Haque M.S."/>
            <person name="Islam M.M."/>
            <person name="Emdad E.M."/>
            <person name="Halim A."/>
            <person name="Hossen Q.M.M."/>
            <person name="Hossain M.Z."/>
            <person name="Ahmed B."/>
            <person name="Rahim S."/>
            <person name="Rahman M.S."/>
            <person name="Alam M.M."/>
            <person name="Hou S."/>
            <person name="Wan X."/>
            <person name="Saito J.A."/>
            <person name="Alam M."/>
        </authorList>
    </citation>
    <scope>NUCLEOTIDE SEQUENCE [LARGE SCALE GENOMIC DNA]</scope>
    <source>
        <strain evidence="2 3">MS6</strain>
    </source>
</reference>
<feature type="transmembrane region" description="Helical" evidence="1">
    <location>
        <begin position="66"/>
        <end position="85"/>
    </location>
</feature>
<dbReference type="eggNOG" id="ENOG502SRHJ">
    <property type="taxonomic scope" value="Eukaryota"/>
</dbReference>
<keyword evidence="1" id="KW-1133">Transmembrane helix</keyword>
<dbReference type="InParanoid" id="K2SJY6"/>
<accession>K2SJY6</accession>
<dbReference type="HOGENOM" id="CLU_120129_0_0_1"/>
<dbReference type="AlphaFoldDB" id="K2SJY6"/>
<gene>
    <name evidence="2" type="ORF">MPH_05682</name>
</gene>
<name>K2SJY6_MACPH</name>
<organism evidence="2 3">
    <name type="scientific">Macrophomina phaseolina (strain MS6)</name>
    <name type="common">Charcoal rot fungus</name>
    <dbReference type="NCBI Taxonomy" id="1126212"/>
    <lineage>
        <taxon>Eukaryota</taxon>
        <taxon>Fungi</taxon>
        <taxon>Dikarya</taxon>
        <taxon>Ascomycota</taxon>
        <taxon>Pezizomycotina</taxon>
        <taxon>Dothideomycetes</taxon>
        <taxon>Dothideomycetes incertae sedis</taxon>
        <taxon>Botryosphaeriales</taxon>
        <taxon>Botryosphaeriaceae</taxon>
        <taxon>Macrophomina</taxon>
    </lineage>
</organism>
<dbReference type="OrthoDB" id="5405107at2759"/>
<dbReference type="Proteomes" id="UP000007129">
    <property type="component" value="Unassembled WGS sequence"/>
</dbReference>
<evidence type="ECO:0000313" key="3">
    <source>
        <dbReference type="Proteomes" id="UP000007129"/>
    </source>
</evidence>
<evidence type="ECO:0000313" key="2">
    <source>
        <dbReference type="EMBL" id="EKG17110.1"/>
    </source>
</evidence>
<feature type="transmembrane region" description="Helical" evidence="1">
    <location>
        <begin position="12"/>
        <end position="32"/>
    </location>
</feature>
<evidence type="ECO:0000256" key="1">
    <source>
        <dbReference type="SAM" id="Phobius"/>
    </source>
</evidence>
<keyword evidence="1" id="KW-0812">Transmembrane</keyword>
<feature type="transmembrane region" description="Helical" evidence="1">
    <location>
        <begin position="97"/>
        <end position="113"/>
    </location>
</feature>
<sequence length="178" mass="19486">MYAAIMERLLPVIHVAQAVGGASTLYFCYVSIKNLQRYEKKTEKAAEYSNTAAEQLHRTRTTQGSALVTVLTSLFTSAFLLYTSVRPSESAHPSSSPWLAIGLNGGNIANLVLTRKHVAGFWKNRAKVPFVEGYNEAISSTANIIKSLERLAMGWSMSAAVTVSPKELDRKMSKSTGR</sequence>
<proteinExistence type="predicted"/>
<comment type="caution">
    <text evidence="2">The sequence shown here is derived from an EMBL/GenBank/DDBJ whole genome shotgun (WGS) entry which is preliminary data.</text>
</comment>
<dbReference type="EMBL" id="AHHD01000256">
    <property type="protein sequence ID" value="EKG17110.1"/>
    <property type="molecule type" value="Genomic_DNA"/>
</dbReference>